<dbReference type="Pfam" id="PF01474">
    <property type="entry name" value="DAHP_synth_2"/>
    <property type="match status" value="1"/>
</dbReference>
<feature type="region of interest" description="Disordered" evidence="5">
    <location>
        <begin position="1"/>
        <end position="32"/>
    </location>
</feature>
<keyword evidence="3" id="KW-0464">Manganese</keyword>
<dbReference type="GO" id="GO:0003849">
    <property type="term" value="F:3-deoxy-7-phosphoheptulonate synthase activity"/>
    <property type="evidence" value="ECO:0007669"/>
    <property type="project" value="UniProtKB-EC"/>
</dbReference>
<dbReference type="EC" id="2.5.1.54" evidence="4"/>
<feature type="compositionally biased region" description="Low complexity" evidence="5">
    <location>
        <begin position="16"/>
        <end position="32"/>
    </location>
</feature>
<feature type="binding site" evidence="3">
    <location>
        <position position="433"/>
    </location>
    <ligand>
        <name>Mn(2+)</name>
        <dbReference type="ChEBI" id="CHEBI:29035"/>
    </ligand>
</feature>
<dbReference type="PANTHER" id="PTHR21337:SF0">
    <property type="entry name" value="PHOSPHO-2-DEHYDRO-3-DEOXYHEPTONATE ALDOLASE"/>
    <property type="match status" value="1"/>
</dbReference>
<dbReference type="SUPFAM" id="SSF51569">
    <property type="entry name" value="Aldolase"/>
    <property type="match status" value="1"/>
</dbReference>
<dbReference type="EMBL" id="KU900200">
    <property type="protein sequence ID" value="AMQ09361.1"/>
    <property type="molecule type" value="Genomic_DNA"/>
</dbReference>
<gene>
    <name evidence="6" type="primary">phzC</name>
</gene>
<evidence type="ECO:0000256" key="2">
    <source>
        <dbReference type="ARBA" id="ARBA00022679"/>
    </source>
</evidence>
<keyword evidence="3" id="KW-0170">Cobalt</keyword>
<dbReference type="InterPro" id="IPR013785">
    <property type="entry name" value="Aldolase_TIM"/>
</dbReference>
<dbReference type="GO" id="GO:0009073">
    <property type="term" value="P:aromatic amino acid family biosynthetic process"/>
    <property type="evidence" value="ECO:0007669"/>
    <property type="project" value="InterPro"/>
</dbReference>
<organism evidence="6">
    <name type="scientific">Lysobacter antibioticus</name>
    <dbReference type="NCBI Taxonomy" id="84531"/>
    <lineage>
        <taxon>Bacteria</taxon>
        <taxon>Pseudomonadati</taxon>
        <taxon>Pseudomonadota</taxon>
        <taxon>Gammaproteobacteria</taxon>
        <taxon>Lysobacterales</taxon>
        <taxon>Lysobacteraceae</taxon>
        <taxon>Lysobacter</taxon>
    </lineage>
</organism>
<proteinExistence type="inferred from homology"/>
<dbReference type="InterPro" id="IPR002480">
    <property type="entry name" value="DAHP_synth_2"/>
</dbReference>
<dbReference type="AlphaFoldDB" id="A0A172J1R4"/>
<comment type="cofactor">
    <cofactor evidence="3">
        <name>Mn(2+)</name>
        <dbReference type="ChEBI" id="CHEBI:29035"/>
    </cofactor>
    <cofactor evidence="3">
        <name>Co(2+)</name>
        <dbReference type="ChEBI" id="CHEBI:48828"/>
    </cofactor>
    <cofactor evidence="3">
        <name>Cd(2+)</name>
        <dbReference type="ChEBI" id="CHEBI:48775"/>
    </cofactor>
    <text evidence="3">Binds 1 divalent cation per subunit. The enzyme is active with manganese, cobalt or cadmium ions.</text>
</comment>
<keyword evidence="2 4" id="KW-0808">Transferase</keyword>
<feature type="binding site" evidence="3">
    <location>
        <position position="298"/>
    </location>
    <ligand>
        <name>phosphoenolpyruvate</name>
        <dbReference type="ChEBI" id="CHEBI:58702"/>
    </ligand>
</feature>
<feature type="binding site" evidence="3">
    <location>
        <position position="361"/>
    </location>
    <ligand>
        <name>Mn(2+)</name>
        <dbReference type="ChEBI" id="CHEBI:29035"/>
    </ligand>
</feature>
<evidence type="ECO:0000256" key="4">
    <source>
        <dbReference type="RuleBase" id="RU363071"/>
    </source>
</evidence>
<feature type="binding site" evidence="3">
    <location>
        <position position="403"/>
    </location>
    <ligand>
        <name>Mn(2+)</name>
        <dbReference type="ChEBI" id="CHEBI:29035"/>
    </ligand>
</feature>
<dbReference type="Gene3D" id="3.20.20.70">
    <property type="entry name" value="Aldolase class I"/>
    <property type="match status" value="1"/>
</dbReference>
<feature type="binding site" evidence="3">
    <location>
        <position position="78"/>
    </location>
    <ligand>
        <name>Mn(2+)</name>
        <dbReference type="ChEBI" id="CHEBI:29035"/>
    </ligand>
</feature>
<comment type="catalytic activity">
    <reaction evidence="4">
        <text>D-erythrose 4-phosphate + phosphoenolpyruvate + H2O = 7-phospho-2-dehydro-3-deoxy-D-arabino-heptonate + phosphate</text>
        <dbReference type="Rhea" id="RHEA:14717"/>
        <dbReference type="ChEBI" id="CHEBI:15377"/>
        <dbReference type="ChEBI" id="CHEBI:16897"/>
        <dbReference type="ChEBI" id="CHEBI:43474"/>
        <dbReference type="ChEBI" id="CHEBI:58394"/>
        <dbReference type="ChEBI" id="CHEBI:58702"/>
        <dbReference type="EC" id="2.5.1.54"/>
    </reaction>
</comment>
<protein>
    <recommendedName>
        <fullName evidence="4">Phospho-2-dehydro-3-deoxyheptonate aldolase</fullName>
        <ecNumber evidence="4">2.5.1.54</ecNumber>
    </recommendedName>
</protein>
<dbReference type="NCBIfam" id="TIGR01358">
    <property type="entry name" value="DAHP_synth_II"/>
    <property type="match status" value="1"/>
</dbReference>
<evidence type="ECO:0000256" key="1">
    <source>
        <dbReference type="ARBA" id="ARBA00008911"/>
    </source>
</evidence>
<reference evidence="6" key="1">
    <citation type="journal article" date="2016" name="Org. Lett.">
        <title>Heterocyclic Aromatic N-Oxidation in the Biosynthesis of Phenazine Antibiotics from Lysobacter antibioticus.</title>
        <authorList>
            <person name="Zhao Y."/>
            <person name="Qian G."/>
            <person name="Ye Y."/>
            <person name="Wright S."/>
            <person name="Chen H."/>
            <person name="Shen Y."/>
            <person name="Liu F."/>
            <person name="Du L."/>
        </authorList>
    </citation>
    <scope>NUCLEOTIDE SEQUENCE</scope>
    <source>
        <strain evidence="6">OH13</strain>
    </source>
</reference>
<feature type="binding site" evidence="3">
    <location>
        <position position="117"/>
    </location>
    <ligand>
        <name>phosphoenolpyruvate</name>
        <dbReference type="ChEBI" id="CHEBI:58702"/>
    </ligand>
</feature>
<evidence type="ECO:0000256" key="5">
    <source>
        <dbReference type="SAM" id="MobiDB-lite"/>
    </source>
</evidence>
<dbReference type="PANTHER" id="PTHR21337">
    <property type="entry name" value="PHOSPHO-2-DEHYDRO-3-DEOXYHEPTONATE ALDOLASE 1, 2"/>
    <property type="match status" value="1"/>
</dbReference>
<keyword evidence="3" id="KW-0104">Cadmium</keyword>
<name>A0A172J1R4_LYSAN</name>
<accession>A0A172J1R4</accession>
<evidence type="ECO:0000313" key="6">
    <source>
        <dbReference type="EMBL" id="AMQ09361.1"/>
    </source>
</evidence>
<sequence length="472" mass="52420">MFRPLSVVRNEDDWSPQTWQQRPAQQQPQYAADGELAKATDRLARLPPLVTSLEVLKLKRALAEAQEGRRFLLHGGDCAESFVDCTSEIIANRLKVLLQMSIVLAHGLKQPVIRVGRFAGQYAKPRSSDEETRDGVSLPSFRGDIVNGADFDEASRRPDPNRMFEAYAHSALTLNFTRAMVDGGFGDIHHPEYWKLDWVEHSPRAIEYKRVVEEIADSLRFMKTVGGQFVDSRMHTGFYTSHEALLLPYEAALTRRVPQRGGWFNLSTHLPWIGMRTAALGGAHVELFRGIGNPIAVKVGPTTKPDELLRLIDVLNPYEEPGRLTLITRMGKSRIADALPGLLKAVRQAGRRVLWVADPMHGNTESVGNGYKTRRFDNIRGELDLAFDIHAAEGTRLGGVHLELTGEDVTECLGGARDLAEADLSRAYKTAVDPRLNYEQSLELSMLIVSASRATPSTRPIAPRLQAMGGSL</sequence>
<comment type="similarity">
    <text evidence="1 4">Belongs to the class-II DAHP synthase family.</text>
</comment>
<evidence type="ECO:0000256" key="3">
    <source>
        <dbReference type="PIRSR" id="PIRSR602480-1"/>
    </source>
</evidence>
<feature type="binding site" evidence="3">
    <location>
        <position position="329"/>
    </location>
    <ligand>
        <name>phosphoenolpyruvate</name>
        <dbReference type="ChEBI" id="CHEBI:58702"/>
    </ligand>
</feature>